<name>A0A450V395_9GAMM</name>
<gene>
    <name evidence="1" type="ORF">BECKLFY1418B_GA0070995_11404</name>
</gene>
<proteinExistence type="predicted"/>
<sequence>MNTKCSFCGNKHSKETKTQYIYKHDNKFLAVDDVPCEQCEYCGERYFDGKVLERIEEEFQRIHVHGKKPQRELRVPLESYSEFQLA</sequence>
<dbReference type="Gene3D" id="3.10.20.860">
    <property type="match status" value="1"/>
</dbReference>
<dbReference type="InterPro" id="IPR022453">
    <property type="entry name" value="Znf_MqsA-type"/>
</dbReference>
<dbReference type="CDD" id="cd12870">
    <property type="entry name" value="MqsA"/>
    <property type="match status" value="1"/>
</dbReference>
<dbReference type="NCBIfam" id="TIGR03831">
    <property type="entry name" value="YgiT_finger"/>
    <property type="match status" value="1"/>
</dbReference>
<accession>A0A450V395</accession>
<evidence type="ECO:0000313" key="1">
    <source>
        <dbReference type="EMBL" id="VFJ99271.1"/>
    </source>
</evidence>
<dbReference type="EMBL" id="CAADFF010000140">
    <property type="protein sequence ID" value="VFJ99271.1"/>
    <property type="molecule type" value="Genomic_DNA"/>
</dbReference>
<reference evidence="1" key="1">
    <citation type="submission" date="2019-02" db="EMBL/GenBank/DDBJ databases">
        <authorList>
            <person name="Gruber-Vodicka R. H."/>
            <person name="Seah K. B. B."/>
        </authorList>
    </citation>
    <scope>NUCLEOTIDE SEQUENCE</scope>
    <source>
        <strain evidence="1">BECK_M7</strain>
    </source>
</reference>
<protein>
    <submittedName>
        <fullName evidence="1">YgiT-type zinc finger domain-containing protein</fullName>
    </submittedName>
</protein>
<organism evidence="1">
    <name type="scientific">Candidatus Kentrum sp. LFY</name>
    <dbReference type="NCBI Taxonomy" id="2126342"/>
    <lineage>
        <taxon>Bacteria</taxon>
        <taxon>Pseudomonadati</taxon>
        <taxon>Pseudomonadota</taxon>
        <taxon>Gammaproteobacteria</taxon>
        <taxon>Candidatus Kentrum</taxon>
    </lineage>
</organism>
<dbReference type="AlphaFoldDB" id="A0A450V395"/>